<protein>
    <submittedName>
        <fullName evidence="2">Uncharacterized protein</fullName>
    </submittedName>
</protein>
<evidence type="ECO:0000313" key="2">
    <source>
        <dbReference type="EMBL" id="CAD9240523.1"/>
    </source>
</evidence>
<proteinExistence type="predicted"/>
<dbReference type="EMBL" id="HBGI01003467">
    <property type="protein sequence ID" value="CAD9240523.1"/>
    <property type="molecule type" value="Transcribed_RNA"/>
</dbReference>
<organism evidence="2">
    <name type="scientific">Erythrolobus australicus</name>
    <dbReference type="NCBI Taxonomy" id="1077150"/>
    <lineage>
        <taxon>Eukaryota</taxon>
        <taxon>Rhodophyta</taxon>
        <taxon>Bangiophyceae</taxon>
        <taxon>Porphyridiales</taxon>
        <taxon>Porphyridiaceae</taxon>
        <taxon>Erythrolobus</taxon>
    </lineage>
</organism>
<sequence>MEVEARTGAVAVAVAVAKERGSLALAWVLVVVAVCTLSALTLARVMHEAGRRKKHEELCVLLELYNEELVFNTKINRFAQLYGAECGPGAQTVGVRRDPASPGLRKKRVSFRLDAASRSA</sequence>
<reference evidence="2" key="1">
    <citation type="submission" date="2021-01" db="EMBL/GenBank/DDBJ databases">
        <authorList>
            <person name="Corre E."/>
            <person name="Pelletier E."/>
            <person name="Niang G."/>
            <person name="Scheremetjew M."/>
            <person name="Finn R."/>
            <person name="Kale V."/>
            <person name="Holt S."/>
            <person name="Cochrane G."/>
            <person name="Meng A."/>
            <person name="Brown T."/>
            <person name="Cohen L."/>
        </authorList>
    </citation>
    <scope>NUCLEOTIDE SEQUENCE</scope>
    <source>
        <strain evidence="2">CCMP3124</strain>
    </source>
</reference>
<keyword evidence="1" id="KW-0812">Transmembrane</keyword>
<evidence type="ECO:0000256" key="1">
    <source>
        <dbReference type="SAM" id="Phobius"/>
    </source>
</evidence>
<name>A0A7S1TLV0_9RHOD</name>
<dbReference type="AlphaFoldDB" id="A0A7S1TLV0"/>
<gene>
    <name evidence="2" type="ORF">EAUS1353_LOCUS2262</name>
</gene>
<feature type="transmembrane region" description="Helical" evidence="1">
    <location>
        <begin position="24"/>
        <end position="45"/>
    </location>
</feature>
<keyword evidence="1" id="KW-1133">Transmembrane helix</keyword>
<accession>A0A7S1TLV0</accession>
<keyword evidence="1" id="KW-0472">Membrane</keyword>